<dbReference type="Proteomes" id="UP000800082">
    <property type="component" value="Unassembled WGS sequence"/>
</dbReference>
<name>A0A6A5R2Z9_9PLEO</name>
<proteinExistence type="predicted"/>
<dbReference type="PANTHER" id="PTHR19303">
    <property type="entry name" value="TRANSPOSON"/>
    <property type="match status" value="1"/>
</dbReference>
<sequence length="195" mass="22350">PFIIYKGRVHISACLEWLKHFDAHTKAGQVGAYRLLILDGHESHLNQDFKDYCLKHKILTLCMPPHSSHILQPLDVVCFSLLKRKYSQRIQDLAHKRVFYINKEGFLPAFKDAFCNVFTEAICRKAFKASGLVPLNTQVVLDRLKVQLRTLLEPLLLETPWQSKTLSNTHEFGSQSKLVRESFTRSPITAQAGFS</sequence>
<dbReference type="RefSeq" id="XP_033442688.1">
    <property type="nucleotide sequence ID" value="XM_033590401.1"/>
</dbReference>
<dbReference type="InterPro" id="IPR004875">
    <property type="entry name" value="DDE_SF_endonuclease_dom"/>
</dbReference>
<feature type="non-terminal residue" evidence="2">
    <location>
        <position position="1"/>
    </location>
</feature>
<dbReference type="GeneID" id="54348067"/>
<evidence type="ECO:0000313" key="3">
    <source>
        <dbReference type="Proteomes" id="UP000800082"/>
    </source>
</evidence>
<dbReference type="GO" id="GO:0005634">
    <property type="term" value="C:nucleus"/>
    <property type="evidence" value="ECO:0007669"/>
    <property type="project" value="TreeGrafter"/>
</dbReference>
<reference evidence="2" key="1">
    <citation type="journal article" date="2020" name="Stud. Mycol.">
        <title>101 Dothideomycetes genomes: a test case for predicting lifestyles and emergence of pathogens.</title>
        <authorList>
            <person name="Haridas S."/>
            <person name="Albert R."/>
            <person name="Binder M."/>
            <person name="Bloem J."/>
            <person name="Labutti K."/>
            <person name="Salamov A."/>
            <person name="Andreopoulos B."/>
            <person name="Baker S."/>
            <person name="Barry K."/>
            <person name="Bills G."/>
            <person name="Bluhm B."/>
            <person name="Cannon C."/>
            <person name="Castanera R."/>
            <person name="Culley D."/>
            <person name="Daum C."/>
            <person name="Ezra D."/>
            <person name="Gonzalez J."/>
            <person name="Henrissat B."/>
            <person name="Kuo A."/>
            <person name="Liang C."/>
            <person name="Lipzen A."/>
            <person name="Lutzoni F."/>
            <person name="Magnuson J."/>
            <person name="Mondo S."/>
            <person name="Nolan M."/>
            <person name="Ohm R."/>
            <person name="Pangilinan J."/>
            <person name="Park H.-J."/>
            <person name="Ramirez L."/>
            <person name="Alfaro M."/>
            <person name="Sun H."/>
            <person name="Tritt A."/>
            <person name="Yoshinaga Y."/>
            <person name="Zwiers L.-H."/>
            <person name="Turgeon B."/>
            <person name="Goodwin S."/>
            <person name="Spatafora J."/>
            <person name="Crous P."/>
            <person name="Grigoriev I."/>
        </authorList>
    </citation>
    <scope>NUCLEOTIDE SEQUENCE</scope>
    <source>
        <strain evidence="2">CBS 183.55</strain>
    </source>
</reference>
<dbReference type="Pfam" id="PF03184">
    <property type="entry name" value="DDE_1"/>
    <property type="match status" value="1"/>
</dbReference>
<accession>A0A6A5R2Z9</accession>
<dbReference type="EMBL" id="ML979026">
    <property type="protein sequence ID" value="KAF1922435.1"/>
    <property type="molecule type" value="Genomic_DNA"/>
</dbReference>
<organism evidence="2 3">
    <name type="scientific">Didymella exigua CBS 183.55</name>
    <dbReference type="NCBI Taxonomy" id="1150837"/>
    <lineage>
        <taxon>Eukaryota</taxon>
        <taxon>Fungi</taxon>
        <taxon>Dikarya</taxon>
        <taxon>Ascomycota</taxon>
        <taxon>Pezizomycotina</taxon>
        <taxon>Dothideomycetes</taxon>
        <taxon>Pleosporomycetidae</taxon>
        <taxon>Pleosporales</taxon>
        <taxon>Pleosporineae</taxon>
        <taxon>Didymellaceae</taxon>
        <taxon>Didymella</taxon>
    </lineage>
</organism>
<gene>
    <name evidence="2" type="ORF">M421DRAFT_411407</name>
</gene>
<feature type="domain" description="DDE-1" evidence="1">
    <location>
        <begin position="6"/>
        <end position="94"/>
    </location>
</feature>
<dbReference type="PANTHER" id="PTHR19303:SF62">
    <property type="entry name" value="HTH CENPB-TYPE DOMAIN-CONTAINING PROTEIN-RELATED"/>
    <property type="match status" value="1"/>
</dbReference>
<dbReference type="GO" id="GO:0003677">
    <property type="term" value="F:DNA binding"/>
    <property type="evidence" value="ECO:0007669"/>
    <property type="project" value="TreeGrafter"/>
</dbReference>
<dbReference type="AlphaFoldDB" id="A0A6A5R2Z9"/>
<evidence type="ECO:0000313" key="2">
    <source>
        <dbReference type="EMBL" id="KAF1922435.1"/>
    </source>
</evidence>
<dbReference type="InterPro" id="IPR050863">
    <property type="entry name" value="CenT-Element_Derived"/>
</dbReference>
<protein>
    <submittedName>
        <fullName evidence="2">DDE-domain-containing protein</fullName>
    </submittedName>
</protein>
<dbReference type="OrthoDB" id="5425161at2759"/>
<evidence type="ECO:0000259" key="1">
    <source>
        <dbReference type="Pfam" id="PF03184"/>
    </source>
</evidence>
<dbReference type="InterPro" id="IPR036397">
    <property type="entry name" value="RNaseH_sf"/>
</dbReference>
<dbReference type="Gene3D" id="3.30.420.10">
    <property type="entry name" value="Ribonuclease H-like superfamily/Ribonuclease H"/>
    <property type="match status" value="1"/>
</dbReference>
<keyword evidence="3" id="KW-1185">Reference proteome</keyword>